<dbReference type="GO" id="GO:0033862">
    <property type="term" value="F:UMP kinase activity"/>
    <property type="evidence" value="ECO:0007669"/>
    <property type="project" value="UniProtKB-EC"/>
</dbReference>
<dbReference type="PIRSF" id="PIRSF005650">
    <property type="entry name" value="Uridylate_kin"/>
    <property type="match status" value="1"/>
</dbReference>
<sequence length="242" mass="26398">MKNKSPKPKYRKIILKLSGEFLGSRRETFDQTAIRYVVEQIVSAKKLDVRIGVVVGAGNIIRGRDVSWPNKIDADMCGMMATVINGMLLLSMLNETEHEVRLSSALAVDGIAKRFAKFADLEFYNSGGIVIFAGGTGNPLFTTDTAAALRAAQFGADVLIKGTKVAGVYSSDPQKNKQATLYRKLTYDRAIKENLQVMDLAAFNICRAAEIPICVYDFTQHQLTDVIAGKTPGTIISGGRDD</sequence>
<proteinExistence type="inferred from homology"/>
<keyword evidence="9 11" id="KW-0665">Pyrimidine biosynthesis</keyword>
<dbReference type="AlphaFoldDB" id="A0A0S8FTL3"/>
<dbReference type="PATRIC" id="fig|1703779.3.peg.970"/>
<dbReference type="UniPathway" id="UPA00159">
    <property type="reaction ID" value="UER00275"/>
</dbReference>
<dbReference type="Pfam" id="PF00696">
    <property type="entry name" value="AA_kinase"/>
    <property type="match status" value="1"/>
</dbReference>
<dbReference type="PANTHER" id="PTHR42833:SF4">
    <property type="entry name" value="URIDYLATE KINASE PUMPKIN, CHLOROPLASTIC"/>
    <property type="match status" value="1"/>
</dbReference>
<evidence type="ECO:0000313" key="13">
    <source>
        <dbReference type="EMBL" id="KPK64063.1"/>
    </source>
</evidence>
<comment type="similarity">
    <text evidence="3 11">Belongs to the UMP kinase family.</text>
</comment>
<comment type="function">
    <text evidence="11">Catalyzes the reversible phosphorylation of UMP to UDP.</text>
</comment>
<feature type="binding site" evidence="11">
    <location>
        <position position="62"/>
    </location>
    <ligand>
        <name>ATP</name>
        <dbReference type="ChEBI" id="CHEBI:30616"/>
    </ligand>
</feature>
<dbReference type="GO" id="GO:0006225">
    <property type="term" value="P:UDP biosynthetic process"/>
    <property type="evidence" value="ECO:0007669"/>
    <property type="project" value="TreeGrafter"/>
</dbReference>
<dbReference type="InterPro" id="IPR036393">
    <property type="entry name" value="AceGlu_kinase-like_sf"/>
</dbReference>
<keyword evidence="7 11" id="KW-0418">Kinase</keyword>
<comment type="subunit">
    <text evidence="11">Homohexamer.</text>
</comment>
<dbReference type="EMBL" id="LJUJ01000006">
    <property type="protein sequence ID" value="KPK64063.1"/>
    <property type="molecule type" value="Genomic_DNA"/>
</dbReference>
<gene>
    <name evidence="11" type="primary">pyrH</name>
    <name evidence="13" type="ORF">AMJ83_04415</name>
</gene>
<keyword evidence="8 11" id="KW-0067">ATP-binding</keyword>
<dbReference type="STRING" id="1703779.AMJ83_04415"/>
<evidence type="ECO:0000256" key="9">
    <source>
        <dbReference type="ARBA" id="ARBA00022975"/>
    </source>
</evidence>
<dbReference type="GO" id="GO:0044210">
    <property type="term" value="P:'de novo' CTP biosynthetic process"/>
    <property type="evidence" value="ECO:0007669"/>
    <property type="project" value="UniProtKB-UniRule"/>
</dbReference>
<comment type="activity regulation">
    <text evidence="11">Inhibited by UTP.</text>
</comment>
<evidence type="ECO:0000256" key="2">
    <source>
        <dbReference type="ARBA" id="ARBA00004791"/>
    </source>
</evidence>
<protein>
    <recommendedName>
        <fullName evidence="11">Uridylate kinase</fullName>
        <shortName evidence="11">UK</shortName>
        <ecNumber evidence="11">2.7.4.22</ecNumber>
    </recommendedName>
    <alternativeName>
        <fullName evidence="11">Uridine monophosphate kinase</fullName>
        <shortName evidence="11">UMP kinase</shortName>
        <shortName evidence="11">UMPK</shortName>
    </alternativeName>
</protein>
<feature type="binding site" evidence="11">
    <location>
        <begin position="136"/>
        <end position="143"/>
    </location>
    <ligand>
        <name>UMP</name>
        <dbReference type="ChEBI" id="CHEBI:57865"/>
    </ligand>
</feature>
<dbReference type="PANTHER" id="PTHR42833">
    <property type="entry name" value="URIDYLATE KINASE"/>
    <property type="match status" value="1"/>
</dbReference>
<comment type="caution">
    <text evidence="13">The sequence shown here is derived from an EMBL/GenBank/DDBJ whole genome shotgun (WGS) entry which is preliminary data.</text>
</comment>
<dbReference type="EC" id="2.7.4.22" evidence="11"/>
<evidence type="ECO:0000313" key="14">
    <source>
        <dbReference type="Proteomes" id="UP000051373"/>
    </source>
</evidence>
<dbReference type="Proteomes" id="UP000051373">
    <property type="component" value="Unassembled WGS sequence"/>
</dbReference>
<evidence type="ECO:0000259" key="12">
    <source>
        <dbReference type="Pfam" id="PF00696"/>
    </source>
</evidence>
<dbReference type="InterPro" id="IPR001048">
    <property type="entry name" value="Asp/Glu/Uridylate_kinase"/>
</dbReference>
<feature type="binding site" evidence="11">
    <location>
        <position position="172"/>
    </location>
    <ligand>
        <name>ATP</name>
        <dbReference type="ChEBI" id="CHEBI:30616"/>
    </ligand>
</feature>
<dbReference type="InterPro" id="IPR011817">
    <property type="entry name" value="Uridylate_kinase"/>
</dbReference>
<evidence type="ECO:0000256" key="5">
    <source>
        <dbReference type="ARBA" id="ARBA00022679"/>
    </source>
</evidence>
<feature type="binding site" evidence="11">
    <location>
        <position position="163"/>
    </location>
    <ligand>
        <name>ATP</name>
        <dbReference type="ChEBI" id="CHEBI:30616"/>
    </ligand>
</feature>
<evidence type="ECO:0000256" key="6">
    <source>
        <dbReference type="ARBA" id="ARBA00022741"/>
    </source>
</evidence>
<feature type="binding site" evidence="11">
    <location>
        <position position="58"/>
    </location>
    <ligand>
        <name>ATP</name>
        <dbReference type="ChEBI" id="CHEBI:30616"/>
    </ligand>
</feature>
<comment type="catalytic activity">
    <reaction evidence="10 11">
        <text>UMP + ATP = UDP + ADP</text>
        <dbReference type="Rhea" id="RHEA:24400"/>
        <dbReference type="ChEBI" id="CHEBI:30616"/>
        <dbReference type="ChEBI" id="CHEBI:57865"/>
        <dbReference type="ChEBI" id="CHEBI:58223"/>
        <dbReference type="ChEBI" id="CHEBI:456216"/>
        <dbReference type="EC" id="2.7.4.22"/>
    </reaction>
</comment>
<dbReference type="HAMAP" id="MF_01220_B">
    <property type="entry name" value="PyrH_B"/>
    <property type="match status" value="1"/>
</dbReference>
<dbReference type="GO" id="GO:0005737">
    <property type="term" value="C:cytoplasm"/>
    <property type="evidence" value="ECO:0007669"/>
    <property type="project" value="UniProtKB-SubCell"/>
</dbReference>
<feature type="binding site" evidence="11">
    <location>
        <position position="75"/>
    </location>
    <ligand>
        <name>UMP</name>
        <dbReference type="ChEBI" id="CHEBI:57865"/>
    </ligand>
</feature>
<keyword evidence="4 11" id="KW-0963">Cytoplasm</keyword>
<evidence type="ECO:0000256" key="8">
    <source>
        <dbReference type="ARBA" id="ARBA00022840"/>
    </source>
</evidence>
<evidence type="ECO:0000256" key="4">
    <source>
        <dbReference type="ARBA" id="ARBA00022490"/>
    </source>
</evidence>
<evidence type="ECO:0000256" key="1">
    <source>
        <dbReference type="ARBA" id="ARBA00004496"/>
    </source>
</evidence>
<name>A0A0S8FTL3_UNCW3</name>
<comment type="caution">
    <text evidence="11">Lacks conserved residue(s) required for the propagation of feature annotation.</text>
</comment>
<evidence type="ECO:0000256" key="10">
    <source>
        <dbReference type="ARBA" id="ARBA00047767"/>
    </source>
</evidence>
<feature type="domain" description="Aspartate/glutamate/uridylate kinase" evidence="12">
    <location>
        <begin position="12"/>
        <end position="216"/>
    </location>
</feature>
<reference evidence="13 14" key="1">
    <citation type="journal article" date="2015" name="Microbiome">
        <title>Genomic resolution of linkages in carbon, nitrogen, and sulfur cycling among widespread estuary sediment bacteria.</title>
        <authorList>
            <person name="Baker B.J."/>
            <person name="Lazar C.S."/>
            <person name="Teske A.P."/>
            <person name="Dick G.J."/>
        </authorList>
    </citation>
    <scope>NUCLEOTIDE SEQUENCE [LARGE SCALE GENOMIC DNA]</scope>
    <source>
        <strain evidence="13">SM23_42</strain>
    </source>
</reference>
<evidence type="ECO:0000256" key="11">
    <source>
        <dbReference type="HAMAP-Rule" id="MF_01220"/>
    </source>
</evidence>
<dbReference type="InterPro" id="IPR015963">
    <property type="entry name" value="Uridylate_kinase_bac"/>
</dbReference>
<keyword evidence="6 11" id="KW-0547">Nucleotide-binding</keyword>
<evidence type="ECO:0000256" key="3">
    <source>
        <dbReference type="ARBA" id="ARBA00007614"/>
    </source>
</evidence>
<accession>A0A0S8FTL3</accession>
<comment type="subcellular location">
    <subcellularLocation>
        <location evidence="1 11">Cytoplasm</location>
    </subcellularLocation>
</comment>
<dbReference type="NCBIfam" id="TIGR02075">
    <property type="entry name" value="pyrH_bact"/>
    <property type="match status" value="1"/>
</dbReference>
<dbReference type="Gene3D" id="3.40.1160.10">
    <property type="entry name" value="Acetylglutamate kinase-like"/>
    <property type="match status" value="1"/>
</dbReference>
<organism evidence="13 14">
    <name type="scientific">candidate division WOR_3 bacterium SM23_42</name>
    <dbReference type="NCBI Taxonomy" id="1703779"/>
    <lineage>
        <taxon>Bacteria</taxon>
        <taxon>Bacteria division WOR-3</taxon>
    </lineage>
</organism>
<comment type="pathway">
    <text evidence="2 11">Pyrimidine metabolism; CTP biosynthesis via de novo pathway; UDP from UMP (UMPK route): step 1/1.</text>
</comment>
<dbReference type="SUPFAM" id="SSF53633">
    <property type="entry name" value="Carbamate kinase-like"/>
    <property type="match status" value="1"/>
</dbReference>
<dbReference type="GO" id="GO:0005524">
    <property type="term" value="F:ATP binding"/>
    <property type="evidence" value="ECO:0007669"/>
    <property type="project" value="UniProtKB-KW"/>
</dbReference>
<feature type="binding site" evidence="11">
    <location>
        <begin position="16"/>
        <end position="19"/>
    </location>
    <ligand>
        <name>ATP</name>
        <dbReference type="ChEBI" id="CHEBI:30616"/>
    </ligand>
</feature>
<keyword evidence="5 11" id="KW-0808">Transferase</keyword>
<feature type="binding site" evidence="11">
    <location>
        <position position="169"/>
    </location>
    <ligand>
        <name>ATP</name>
        <dbReference type="ChEBI" id="CHEBI:30616"/>
    </ligand>
</feature>
<evidence type="ECO:0000256" key="7">
    <source>
        <dbReference type="ARBA" id="ARBA00022777"/>
    </source>
</evidence>